<dbReference type="CDD" id="cd19757">
    <property type="entry name" value="Bbox1"/>
    <property type="match status" value="1"/>
</dbReference>
<name>A0A6F7NMW3_HAECO</name>
<dbReference type="Pfam" id="PF16366">
    <property type="entry name" value="CEBP_ZZ"/>
    <property type="match status" value="1"/>
</dbReference>
<dbReference type="GO" id="GO:0005634">
    <property type="term" value="C:nucleus"/>
    <property type="evidence" value="ECO:0007669"/>
    <property type="project" value="TreeGrafter"/>
</dbReference>
<dbReference type="OMA" id="SIHVRVW"/>
<feature type="compositionally biased region" description="Polar residues" evidence="3">
    <location>
        <begin position="384"/>
        <end position="394"/>
    </location>
</feature>
<dbReference type="PANTHER" id="PTHR12566">
    <property type="entry name" value="CYTOPLASMIC POLYADENYLATION ELEMENT BINDING PROTEIN CPEB"/>
    <property type="match status" value="1"/>
</dbReference>
<dbReference type="InterPro" id="IPR038446">
    <property type="entry name" value="CEBP_ZZ_sf"/>
</dbReference>
<evidence type="ECO:0000256" key="1">
    <source>
        <dbReference type="ARBA" id="ARBA00022884"/>
    </source>
</evidence>
<dbReference type="InterPro" id="IPR032296">
    <property type="entry name" value="CEBP_ZZ"/>
</dbReference>
<evidence type="ECO:0000313" key="5">
    <source>
        <dbReference type="Proteomes" id="UP000025227"/>
    </source>
</evidence>
<reference evidence="6" key="1">
    <citation type="submission" date="2020-12" db="UniProtKB">
        <authorList>
            <consortium name="WormBaseParasite"/>
        </authorList>
    </citation>
    <scope>IDENTIFICATION</scope>
    <source>
        <strain evidence="6">MHco3</strain>
    </source>
</reference>
<evidence type="ECO:0000259" key="4">
    <source>
        <dbReference type="PROSITE" id="PS50102"/>
    </source>
</evidence>
<dbReference type="AlphaFoldDB" id="A0A6F7NMW3"/>
<feature type="region of interest" description="Disordered" evidence="3">
    <location>
        <begin position="509"/>
        <end position="533"/>
    </location>
</feature>
<sequence length="551" mass="62537">CAELNHSESSQNFDPLSSSVVCASGLDEDEEFEKEMRLMLTGNHPQTTYSRKVFLGGLPPYTDPDDLQRFFATFGEVEIVWPLTENIDSDQEGYAFAVFASADSVVNLVNKCAQINGKFSISVPVGSTRHASIHVRVWLNRNTKYFSENGSDFMDKLTKNAIFVGGLPRTVTAKELFDLMTLTFGDVIMTQIEVELETDYPKGAGCVVFRDRDSFLVAIARRFAAFKFTECFKKVELKPYLIRFTQCDVCQKSRARNFCPQLRCLKYMCESCWQHAHVDLDNNSEHLPMVRSPPVRARFTTNSPLMQKEREALSGYPLQTQNNAIENSEKADVHARNLYRLVNSLPITPISLLESMSEPHRDWNTDCGMFDSRGPPPHIEARDFTSTVQPSPRRSSTKKSGSEAHQDSHRTNQRMYWNKCYTRGSTHAPRSQFSHNSYYTKDYNAPDGGYGSIDWNGNYGNTVNFFPTASTAYCDSWSERISAIANSSFSKPVLMSPFRLNHFVRARTSFSPTIRRPNQRPSNAQAQKSTKDYNDTTKDNVAVLVSQFQLF</sequence>
<evidence type="ECO:0000256" key="2">
    <source>
        <dbReference type="PROSITE-ProRule" id="PRU00176"/>
    </source>
</evidence>
<dbReference type="Pfam" id="PF00076">
    <property type="entry name" value="RRM_1"/>
    <property type="match status" value="1"/>
</dbReference>
<feature type="compositionally biased region" description="Basic and acidic residues" evidence="3">
    <location>
        <begin position="400"/>
        <end position="410"/>
    </location>
</feature>
<evidence type="ECO:0000313" key="6">
    <source>
        <dbReference type="WBParaSite" id="HCON_00005200-00001"/>
    </source>
</evidence>
<feature type="domain" description="RRM" evidence="4">
    <location>
        <begin position="160"/>
        <end position="247"/>
    </location>
</feature>
<feature type="domain" description="RRM" evidence="4">
    <location>
        <begin position="51"/>
        <end position="128"/>
    </location>
</feature>
<dbReference type="GO" id="GO:0008135">
    <property type="term" value="F:translation factor activity, RNA binding"/>
    <property type="evidence" value="ECO:0007669"/>
    <property type="project" value="TreeGrafter"/>
</dbReference>
<feature type="region of interest" description="Disordered" evidence="3">
    <location>
        <begin position="368"/>
        <end position="410"/>
    </location>
</feature>
<dbReference type="GO" id="GO:0000900">
    <property type="term" value="F:mRNA regulatory element binding translation repressor activity"/>
    <property type="evidence" value="ECO:0007669"/>
    <property type="project" value="TreeGrafter"/>
</dbReference>
<dbReference type="Gene3D" id="4.10.640.40">
    <property type="entry name" value="Cytoplasmic polyadenylation element-binding protein, ZZ domain"/>
    <property type="match status" value="1"/>
</dbReference>
<dbReference type="GO" id="GO:0045202">
    <property type="term" value="C:synapse"/>
    <property type="evidence" value="ECO:0007669"/>
    <property type="project" value="TreeGrafter"/>
</dbReference>
<dbReference type="InterPro" id="IPR035979">
    <property type="entry name" value="RBD_domain_sf"/>
</dbReference>
<protein>
    <submittedName>
        <fullName evidence="6">RRM domain-containing protein</fullName>
    </submittedName>
</protein>
<dbReference type="Gene3D" id="3.30.70.330">
    <property type="match status" value="2"/>
</dbReference>
<dbReference type="GO" id="GO:2000766">
    <property type="term" value="P:negative regulation of cytoplasmic translation"/>
    <property type="evidence" value="ECO:0007669"/>
    <property type="project" value="TreeGrafter"/>
</dbReference>
<dbReference type="GO" id="GO:0003730">
    <property type="term" value="F:mRNA 3'-UTR binding"/>
    <property type="evidence" value="ECO:0007669"/>
    <property type="project" value="InterPro"/>
</dbReference>
<proteinExistence type="predicted"/>
<dbReference type="PROSITE" id="PS50102">
    <property type="entry name" value="RRM"/>
    <property type="match status" value="2"/>
</dbReference>
<dbReference type="GO" id="GO:0043005">
    <property type="term" value="C:neuron projection"/>
    <property type="evidence" value="ECO:0007669"/>
    <property type="project" value="TreeGrafter"/>
</dbReference>
<accession>A0A6F7NMW3</accession>
<evidence type="ECO:0000256" key="3">
    <source>
        <dbReference type="SAM" id="MobiDB-lite"/>
    </source>
</evidence>
<dbReference type="GO" id="GO:0043022">
    <property type="term" value="F:ribosome binding"/>
    <property type="evidence" value="ECO:0007669"/>
    <property type="project" value="TreeGrafter"/>
</dbReference>
<dbReference type="InterPro" id="IPR000504">
    <property type="entry name" value="RRM_dom"/>
</dbReference>
<keyword evidence="5" id="KW-1185">Reference proteome</keyword>
<dbReference type="PANTHER" id="PTHR12566:SF6">
    <property type="entry name" value="FOG-1 PROTEIN"/>
    <property type="match status" value="1"/>
</dbReference>
<dbReference type="WBParaSite" id="HCON_00005200-00001">
    <property type="protein sequence ID" value="HCON_00005200-00001"/>
    <property type="gene ID" value="HCON_00005200"/>
</dbReference>
<dbReference type="Proteomes" id="UP000025227">
    <property type="component" value="Unplaced"/>
</dbReference>
<dbReference type="SMART" id="SM00360">
    <property type="entry name" value="RRM"/>
    <property type="match status" value="2"/>
</dbReference>
<dbReference type="OrthoDB" id="5803601at2759"/>
<dbReference type="GO" id="GO:0005737">
    <property type="term" value="C:cytoplasm"/>
    <property type="evidence" value="ECO:0007669"/>
    <property type="project" value="TreeGrafter"/>
</dbReference>
<dbReference type="InterPro" id="IPR034819">
    <property type="entry name" value="CPEB"/>
</dbReference>
<organism evidence="5 6">
    <name type="scientific">Haemonchus contortus</name>
    <name type="common">Barber pole worm</name>
    <dbReference type="NCBI Taxonomy" id="6289"/>
    <lineage>
        <taxon>Eukaryota</taxon>
        <taxon>Metazoa</taxon>
        <taxon>Ecdysozoa</taxon>
        <taxon>Nematoda</taxon>
        <taxon>Chromadorea</taxon>
        <taxon>Rhabditida</taxon>
        <taxon>Rhabditina</taxon>
        <taxon>Rhabditomorpha</taxon>
        <taxon>Strongyloidea</taxon>
        <taxon>Trichostrongylidae</taxon>
        <taxon>Haemonchus</taxon>
    </lineage>
</organism>
<keyword evidence="1 2" id="KW-0694">RNA-binding</keyword>
<dbReference type="SUPFAM" id="SSF54928">
    <property type="entry name" value="RNA-binding domain, RBD"/>
    <property type="match status" value="1"/>
</dbReference>
<dbReference type="Pfam" id="PF16367">
    <property type="entry name" value="RRM_7"/>
    <property type="match status" value="1"/>
</dbReference>
<dbReference type="InterPro" id="IPR012677">
    <property type="entry name" value="Nucleotide-bd_a/b_plait_sf"/>
</dbReference>
<feature type="compositionally biased region" description="Polar residues" evidence="3">
    <location>
        <begin position="519"/>
        <end position="528"/>
    </location>
</feature>